<evidence type="ECO:0000256" key="1">
    <source>
        <dbReference type="SAM" id="MobiDB-lite"/>
    </source>
</evidence>
<feature type="transmembrane region" description="Helical" evidence="2">
    <location>
        <begin position="238"/>
        <end position="256"/>
    </location>
</feature>
<feature type="compositionally biased region" description="Polar residues" evidence="1">
    <location>
        <begin position="97"/>
        <end position="108"/>
    </location>
</feature>
<feature type="compositionally biased region" description="Polar residues" evidence="1">
    <location>
        <begin position="24"/>
        <end position="34"/>
    </location>
</feature>
<keyword evidence="2" id="KW-0812">Transmembrane</keyword>
<feature type="region of interest" description="Disordered" evidence="1">
    <location>
        <begin position="892"/>
        <end position="925"/>
    </location>
</feature>
<evidence type="ECO:0000313" key="4">
    <source>
        <dbReference type="Proteomes" id="UP000766486"/>
    </source>
</evidence>
<evidence type="ECO:0000256" key="2">
    <source>
        <dbReference type="SAM" id="Phobius"/>
    </source>
</evidence>
<dbReference type="PANTHER" id="PTHR37544:SF3">
    <property type="entry name" value="SPRAY"/>
    <property type="match status" value="1"/>
</dbReference>
<feature type="region of interest" description="Disordered" evidence="1">
    <location>
        <begin position="1"/>
        <end position="121"/>
    </location>
</feature>
<keyword evidence="4" id="KW-1185">Reference proteome</keyword>
<feature type="transmembrane region" description="Helical" evidence="2">
    <location>
        <begin position="777"/>
        <end position="801"/>
    </location>
</feature>
<feature type="transmembrane region" description="Helical" evidence="2">
    <location>
        <begin position="136"/>
        <end position="154"/>
    </location>
</feature>
<evidence type="ECO:0000313" key="3">
    <source>
        <dbReference type="EMBL" id="VUC23845.1"/>
    </source>
</evidence>
<reference evidence="3 4" key="1">
    <citation type="submission" date="2019-06" db="EMBL/GenBank/DDBJ databases">
        <authorList>
            <person name="Broberg M."/>
        </authorList>
    </citation>
    <scope>NUCLEOTIDE SEQUENCE [LARGE SCALE GENOMIC DNA]</scope>
</reference>
<feature type="region of interest" description="Disordered" evidence="1">
    <location>
        <begin position="937"/>
        <end position="959"/>
    </location>
</feature>
<accession>A0ABY6TYL6</accession>
<organism evidence="3 4">
    <name type="scientific">Bionectria ochroleuca</name>
    <name type="common">Gliocladium roseum</name>
    <dbReference type="NCBI Taxonomy" id="29856"/>
    <lineage>
        <taxon>Eukaryota</taxon>
        <taxon>Fungi</taxon>
        <taxon>Dikarya</taxon>
        <taxon>Ascomycota</taxon>
        <taxon>Pezizomycotina</taxon>
        <taxon>Sordariomycetes</taxon>
        <taxon>Hypocreomycetidae</taxon>
        <taxon>Hypocreales</taxon>
        <taxon>Bionectriaceae</taxon>
        <taxon>Clonostachys</taxon>
    </lineage>
</organism>
<dbReference type="PANTHER" id="PTHR37544">
    <property type="entry name" value="SPRAY-RELATED"/>
    <property type="match status" value="1"/>
</dbReference>
<comment type="caution">
    <text evidence="3">The sequence shown here is derived from an EMBL/GenBank/DDBJ whole genome shotgun (WGS) entry which is preliminary data.</text>
</comment>
<keyword evidence="2" id="KW-0472">Membrane</keyword>
<feature type="compositionally biased region" description="Polar residues" evidence="1">
    <location>
        <begin position="53"/>
        <end position="62"/>
    </location>
</feature>
<feature type="transmembrane region" description="Helical" evidence="2">
    <location>
        <begin position="174"/>
        <end position="193"/>
    </location>
</feature>
<name>A0ABY6TYL6_BIOOC</name>
<dbReference type="Pfam" id="PF11915">
    <property type="entry name" value="DUF3433"/>
    <property type="match status" value="2"/>
</dbReference>
<dbReference type="EMBL" id="CABFNS010000712">
    <property type="protein sequence ID" value="VUC23845.1"/>
    <property type="molecule type" value="Genomic_DNA"/>
</dbReference>
<feature type="transmembrane region" description="Helical" evidence="2">
    <location>
        <begin position="673"/>
        <end position="692"/>
    </location>
</feature>
<feature type="transmembrane region" description="Helical" evidence="2">
    <location>
        <begin position="594"/>
        <end position="615"/>
    </location>
</feature>
<gene>
    <name evidence="3" type="ORF">CLO192961_LOCUS128043</name>
</gene>
<feature type="compositionally biased region" description="Polar residues" evidence="1">
    <location>
        <begin position="937"/>
        <end position="949"/>
    </location>
</feature>
<keyword evidence="2" id="KW-1133">Transmembrane helix</keyword>
<feature type="transmembrane region" description="Helical" evidence="2">
    <location>
        <begin position="712"/>
        <end position="730"/>
    </location>
</feature>
<dbReference type="InterPro" id="IPR021840">
    <property type="entry name" value="DUF3433"/>
</dbReference>
<protein>
    <submittedName>
        <fullName evidence="3">Uncharacterized protein</fullName>
    </submittedName>
</protein>
<dbReference type="Proteomes" id="UP000766486">
    <property type="component" value="Unassembled WGS sequence"/>
</dbReference>
<proteinExistence type="predicted"/>
<sequence length="1315" mass="147134">MASRPQDSDDQPLLATQDHDAQDRPNTAVDSQLHNSDDDVENEDDRFSRRSQKPSTISQLSDQVKGRVLALQLGEDTSRGRSTKSIELTEFSREAPQESSSATLLQPSDSEDEPTEGVAAAPRPATWSPLWLKQSVLGVFLLLFFSFTVVFPILLVYSERPRGLGRAEVSATDIWRFGPTAVLTVITIFWSRVELQALRYMPWAIARNSPHGSEWKDLDYTTMIPPVLLFRSFQNRHFLVFFAALATSFLRVQVVLSTNLFKISLRGVPEPIEVNILDSFDTVIDEPVSQISMDAYYNAVAVRDFQMNLPFGASKQAAYQTFNTKEPMRDPVTVVVDGLFTHVECRLLTNYTNPPKRVSPDKKPIQKSFHYVLDMEFEGCNSSTEVRSPFMNWIDEDLRDTNFWILDHMGNGTSRCPSLPQETDHFVYLTGHWSARPKNKTIPTLDNLAAVLCAPRATVSKVKVVADTTSQNMTVLHDQGEPTIVNADPWPFLEWSIPERSKRWVGTPRLDHRWDDILPGPFLTSYDLQGEMGAPSANGSDSSVYNSQNLYQSISNITSQMSPLVAHYQLKRNASDVVQGSVSRRNTVLHVDRGIGIAMTVVFACCASIALFLGLKSKSVFGTWHRDPATLLGSMTFFQEMGHSATEAQAEQDGNRKVLWATGSYSPMILRPWYRLLFVIYTLALIIALNATHQRSTAENGIATVGRNPSSSFLWTFFPALSMLLVALHANATDTTVRSLSTILALSRRSCTAAELDVYLLDMLGLKAWYHSLRSRIFSVTLAQSIAIICAFLTTISTLLFTPNPTSTIYNTEFHQRTWFTSVPSTKALDDDRSLTRLSISALLTISKRNNFTYPSWTYNDMVFPELSMDGSDSFWGSSTVVKAQMPAARLSQDCQEVPESEITIKPTRDSSAGSNEGQDGEASNRVITKIFQERSCPNGSAKNATDTSRAPWRKVSQPSTPAALPFAKVLRSVYCESRPTNSSWEVVTYAWGSFSEATMSFNHLSVQRCNYSWVEVPTNVSLVQADGNIQFDHSDPPFSVGEEKPWSSPFTMPLFNTTGDEDSKYTSVWPLLSVASGQEVLDMGSQFNVILQPYGTLTPDDLGNPEKQTDVLAEVTSLHRMAAAQLVHKENRLRTNQNSTVAPFRHGKLSPIQARILRAGATRLFQSEPATLALTLILSLTVSVHIWALVYTLFRYLFRGRIPFFPWDVDLKGLAPYRFNSVAMVSSLLEGSNYVEILPKRAYQMHPPELYQYFSGTFFRLGWFTGQKEKGKVFTVGIMDDKKFRPSAGEDSESVYANSHTTGKRSRVEQFSLS</sequence>
<feature type="region of interest" description="Disordered" evidence="1">
    <location>
        <begin position="1287"/>
        <end position="1315"/>
    </location>
</feature>
<feature type="transmembrane region" description="Helical" evidence="2">
    <location>
        <begin position="1173"/>
        <end position="1195"/>
    </location>
</feature>